<dbReference type="EMBL" id="BRYA01000287">
    <property type="protein sequence ID" value="GMI46198.1"/>
    <property type="molecule type" value="Genomic_DNA"/>
</dbReference>
<dbReference type="Gene3D" id="1.25.40.20">
    <property type="entry name" value="Ankyrin repeat-containing domain"/>
    <property type="match status" value="1"/>
</dbReference>
<dbReference type="GO" id="GO:0051015">
    <property type="term" value="F:actin filament binding"/>
    <property type="evidence" value="ECO:0007669"/>
    <property type="project" value="TreeGrafter"/>
</dbReference>
<keyword evidence="1" id="KW-0677">Repeat</keyword>
<accession>A0A9W7LDP5</accession>
<dbReference type="Proteomes" id="UP001165065">
    <property type="component" value="Unassembled WGS sequence"/>
</dbReference>
<evidence type="ECO:0000313" key="3">
    <source>
        <dbReference type="EMBL" id="GMI46198.1"/>
    </source>
</evidence>
<dbReference type="PANTHER" id="PTHR24153:SF8">
    <property type="entry name" value="FORKED, ISOFORM F"/>
    <property type="match status" value="1"/>
</dbReference>
<sequence>MDDVTKQSISSKVQGFDFILHDLCLNKDWCEVRSCLKIFDTTAKVPRSGDLPLHLALSMGCPLDVAEALMKAFPDAATIPSSHNQFPLLLAMGVENAIYSNDFLTSLINPESARGLNRLGETALMSSISRKFPVSIVKALLTANPDAVKEPDEMDDLPLHVAVNVGDEEVIKVIYEAYPDAAMIENGSCELVEGFWTA</sequence>
<dbReference type="InterPro" id="IPR002110">
    <property type="entry name" value="Ankyrin_rpt"/>
</dbReference>
<dbReference type="AlphaFoldDB" id="A0A9W7LDP5"/>
<dbReference type="GO" id="GO:0051017">
    <property type="term" value="P:actin filament bundle assembly"/>
    <property type="evidence" value="ECO:0007669"/>
    <property type="project" value="TreeGrafter"/>
</dbReference>
<gene>
    <name evidence="3" type="ORF">TrCOL_g1449</name>
</gene>
<protein>
    <submittedName>
        <fullName evidence="3">Uncharacterized protein</fullName>
    </submittedName>
</protein>
<dbReference type="InterPro" id="IPR052420">
    <property type="entry name" value="Espin/Espin-like"/>
</dbReference>
<dbReference type="SMART" id="SM00248">
    <property type="entry name" value="ANK"/>
    <property type="match status" value="3"/>
</dbReference>
<dbReference type="PANTHER" id="PTHR24153">
    <property type="entry name" value="ESPIN"/>
    <property type="match status" value="1"/>
</dbReference>
<dbReference type="Pfam" id="PF12796">
    <property type="entry name" value="Ank_2"/>
    <property type="match status" value="1"/>
</dbReference>
<organism evidence="3 4">
    <name type="scientific">Triparma columacea</name>
    <dbReference type="NCBI Taxonomy" id="722753"/>
    <lineage>
        <taxon>Eukaryota</taxon>
        <taxon>Sar</taxon>
        <taxon>Stramenopiles</taxon>
        <taxon>Ochrophyta</taxon>
        <taxon>Bolidophyceae</taxon>
        <taxon>Parmales</taxon>
        <taxon>Triparmaceae</taxon>
        <taxon>Triparma</taxon>
    </lineage>
</organism>
<keyword evidence="4" id="KW-1185">Reference proteome</keyword>
<evidence type="ECO:0000256" key="1">
    <source>
        <dbReference type="ARBA" id="ARBA00022737"/>
    </source>
</evidence>
<keyword evidence="2" id="KW-0040">ANK repeat</keyword>
<reference evidence="4" key="1">
    <citation type="journal article" date="2023" name="Commun. Biol.">
        <title>Genome analysis of Parmales, the sister group of diatoms, reveals the evolutionary specialization of diatoms from phago-mixotrophs to photoautotrophs.</title>
        <authorList>
            <person name="Ban H."/>
            <person name="Sato S."/>
            <person name="Yoshikawa S."/>
            <person name="Yamada K."/>
            <person name="Nakamura Y."/>
            <person name="Ichinomiya M."/>
            <person name="Sato N."/>
            <person name="Blanc-Mathieu R."/>
            <person name="Endo H."/>
            <person name="Kuwata A."/>
            <person name="Ogata H."/>
        </authorList>
    </citation>
    <scope>NUCLEOTIDE SEQUENCE [LARGE SCALE GENOMIC DNA]</scope>
</reference>
<dbReference type="SUPFAM" id="SSF48403">
    <property type="entry name" value="Ankyrin repeat"/>
    <property type="match status" value="1"/>
</dbReference>
<name>A0A9W7LDP5_9STRA</name>
<evidence type="ECO:0000313" key="4">
    <source>
        <dbReference type="Proteomes" id="UP001165065"/>
    </source>
</evidence>
<dbReference type="InterPro" id="IPR036770">
    <property type="entry name" value="Ankyrin_rpt-contain_sf"/>
</dbReference>
<proteinExistence type="predicted"/>
<dbReference type="GO" id="GO:0005737">
    <property type="term" value="C:cytoplasm"/>
    <property type="evidence" value="ECO:0007669"/>
    <property type="project" value="TreeGrafter"/>
</dbReference>
<dbReference type="OrthoDB" id="70570at2759"/>
<evidence type="ECO:0000256" key="2">
    <source>
        <dbReference type="ARBA" id="ARBA00023043"/>
    </source>
</evidence>
<comment type="caution">
    <text evidence="3">The sequence shown here is derived from an EMBL/GenBank/DDBJ whole genome shotgun (WGS) entry which is preliminary data.</text>
</comment>